<evidence type="ECO:0000313" key="11">
    <source>
        <dbReference type="EMBL" id="PKW19639.1"/>
    </source>
</evidence>
<dbReference type="EMBL" id="PJNB01000001">
    <property type="protein sequence ID" value="PKW19639.1"/>
    <property type="molecule type" value="Genomic_DNA"/>
</dbReference>
<dbReference type="PROSITE" id="PS00086">
    <property type="entry name" value="CYTOCHROME_P450"/>
    <property type="match status" value="1"/>
</dbReference>
<protein>
    <submittedName>
        <fullName evidence="11">Cytochrome P450</fullName>
    </submittedName>
</protein>
<dbReference type="PRINTS" id="PR00359">
    <property type="entry name" value="BP450"/>
</dbReference>
<keyword evidence="5 9" id="KW-0479">Metal-binding</keyword>
<dbReference type="InterPro" id="IPR001128">
    <property type="entry name" value="Cyt_P450"/>
</dbReference>
<feature type="region of interest" description="Disordered" evidence="10">
    <location>
        <begin position="1"/>
        <end position="23"/>
    </location>
</feature>
<proteinExistence type="inferred from homology"/>
<dbReference type="Gene3D" id="1.10.630.10">
    <property type="entry name" value="Cytochrome P450"/>
    <property type="match status" value="1"/>
</dbReference>
<name>A0A2N3Y9P3_SACSN</name>
<keyword evidence="4 9" id="KW-0349">Heme</keyword>
<dbReference type="GO" id="GO:0016705">
    <property type="term" value="F:oxidoreductase activity, acting on paired donors, with incorporation or reduction of molecular oxygen"/>
    <property type="evidence" value="ECO:0007669"/>
    <property type="project" value="InterPro"/>
</dbReference>
<organism evidence="11 12">
    <name type="scientific">Saccharopolyspora spinosa</name>
    <dbReference type="NCBI Taxonomy" id="60894"/>
    <lineage>
        <taxon>Bacteria</taxon>
        <taxon>Bacillati</taxon>
        <taxon>Actinomycetota</taxon>
        <taxon>Actinomycetes</taxon>
        <taxon>Pseudonocardiales</taxon>
        <taxon>Pseudonocardiaceae</taxon>
        <taxon>Saccharopolyspora</taxon>
    </lineage>
</organism>
<dbReference type="PANTHER" id="PTHR46696:SF1">
    <property type="entry name" value="CYTOCHROME P450 YJIB-RELATED"/>
    <property type="match status" value="1"/>
</dbReference>
<dbReference type="CDD" id="cd11029">
    <property type="entry name" value="CYP107-like"/>
    <property type="match status" value="1"/>
</dbReference>
<dbReference type="GO" id="GO:0005506">
    <property type="term" value="F:iron ion binding"/>
    <property type="evidence" value="ECO:0007669"/>
    <property type="project" value="InterPro"/>
</dbReference>
<dbReference type="InterPro" id="IPR017972">
    <property type="entry name" value="Cyt_P450_CS"/>
</dbReference>
<evidence type="ECO:0000256" key="4">
    <source>
        <dbReference type="ARBA" id="ARBA00022617"/>
    </source>
</evidence>
<comment type="caution">
    <text evidence="11">The sequence shown here is derived from an EMBL/GenBank/DDBJ whole genome shotgun (WGS) entry which is preliminary data.</text>
</comment>
<keyword evidence="8 9" id="KW-0503">Monooxygenase</keyword>
<dbReference type="GO" id="GO:0004497">
    <property type="term" value="F:monooxygenase activity"/>
    <property type="evidence" value="ECO:0007669"/>
    <property type="project" value="UniProtKB-KW"/>
</dbReference>
<evidence type="ECO:0000256" key="10">
    <source>
        <dbReference type="SAM" id="MobiDB-lite"/>
    </source>
</evidence>
<dbReference type="AlphaFoldDB" id="A0A2N3Y9P3"/>
<dbReference type="InterPro" id="IPR036396">
    <property type="entry name" value="Cyt_P450_sf"/>
</dbReference>
<dbReference type="GO" id="GO:0020037">
    <property type="term" value="F:heme binding"/>
    <property type="evidence" value="ECO:0007669"/>
    <property type="project" value="InterPro"/>
</dbReference>
<dbReference type="STRING" id="994479.GCA_000194155_00335"/>
<evidence type="ECO:0000256" key="7">
    <source>
        <dbReference type="ARBA" id="ARBA00023004"/>
    </source>
</evidence>
<evidence type="ECO:0000256" key="9">
    <source>
        <dbReference type="RuleBase" id="RU000461"/>
    </source>
</evidence>
<comment type="similarity">
    <text evidence="2 9">Belongs to the cytochrome P450 family.</text>
</comment>
<evidence type="ECO:0000313" key="12">
    <source>
        <dbReference type="Proteomes" id="UP000233786"/>
    </source>
</evidence>
<dbReference type="Proteomes" id="UP000233786">
    <property type="component" value="Unassembled WGS sequence"/>
</dbReference>
<dbReference type="SUPFAM" id="SSF48264">
    <property type="entry name" value="Cytochrome P450"/>
    <property type="match status" value="1"/>
</dbReference>
<evidence type="ECO:0000256" key="5">
    <source>
        <dbReference type="ARBA" id="ARBA00022723"/>
    </source>
</evidence>
<dbReference type="Pfam" id="PF00067">
    <property type="entry name" value="p450"/>
    <property type="match status" value="1"/>
</dbReference>
<evidence type="ECO:0000256" key="2">
    <source>
        <dbReference type="ARBA" id="ARBA00010617"/>
    </source>
</evidence>
<accession>A0A2N3Y9P3</accession>
<dbReference type="PRINTS" id="PR00385">
    <property type="entry name" value="P450"/>
</dbReference>
<evidence type="ECO:0000256" key="3">
    <source>
        <dbReference type="ARBA" id="ARBA00022490"/>
    </source>
</evidence>
<keyword evidence="7 9" id="KW-0408">Iron</keyword>
<feature type="compositionally biased region" description="Basic and acidic residues" evidence="10">
    <location>
        <begin position="9"/>
        <end position="23"/>
    </location>
</feature>
<dbReference type="FunFam" id="1.10.630.10:FF:000018">
    <property type="entry name" value="Cytochrome P450 monooxygenase"/>
    <property type="match status" value="1"/>
</dbReference>
<evidence type="ECO:0000256" key="8">
    <source>
        <dbReference type="ARBA" id="ARBA00023033"/>
    </source>
</evidence>
<reference evidence="11" key="1">
    <citation type="submission" date="2017-12" db="EMBL/GenBank/DDBJ databases">
        <title>Sequencing the genomes of 1000 Actinobacteria strains.</title>
        <authorList>
            <person name="Klenk H.-P."/>
        </authorList>
    </citation>
    <scope>NUCLEOTIDE SEQUENCE [LARGE SCALE GENOMIC DNA]</scope>
    <source>
        <strain evidence="11">DSM 44228</strain>
    </source>
</reference>
<comment type="subcellular location">
    <subcellularLocation>
        <location evidence="1">Cytoplasm</location>
    </subcellularLocation>
</comment>
<dbReference type="InterPro" id="IPR002397">
    <property type="entry name" value="Cyt_P450_B"/>
</dbReference>
<keyword evidence="3" id="KW-0963">Cytoplasm</keyword>
<evidence type="ECO:0000256" key="6">
    <source>
        <dbReference type="ARBA" id="ARBA00023002"/>
    </source>
</evidence>
<keyword evidence="6 9" id="KW-0560">Oxidoreductase</keyword>
<keyword evidence="12" id="KW-1185">Reference proteome</keyword>
<evidence type="ECO:0000256" key="1">
    <source>
        <dbReference type="ARBA" id="ARBA00004496"/>
    </source>
</evidence>
<dbReference type="PANTHER" id="PTHR46696">
    <property type="entry name" value="P450, PUTATIVE (EUROFUNG)-RELATED"/>
    <property type="match status" value="1"/>
</dbReference>
<gene>
    <name evidence="11" type="ORF">A8926_7819</name>
</gene>
<dbReference type="GO" id="GO:0005737">
    <property type="term" value="C:cytoplasm"/>
    <property type="evidence" value="ECO:0007669"/>
    <property type="project" value="UniProtKB-SubCell"/>
</dbReference>
<sequence>MAYAPTSAPDRRLDCPPKSRKIVDDTASPTATLALGEPLMPLRHPHVLDPDATDIQAEGAVLRERGPATPIDLPGQVTAWAVTDPGLLRRLLTDQRVSKDPRQHWPAWIAGEIPPDWPLVTWVAVASMGTAYGQDHRRLRSLVSGTFTARRIAALRPEIEQIVTALLDDLASDAGGAPVDLRERFAHPLPIEVICRLVGFPDDGSRTRLRQIVDITFDTTTEPGEMAASMGEAQELFAGLVAAKSREPGDDLVSAMLVARDENDSRLSEAELINMIFLLLGAGHETTVNLLDHAIAALLTQRDQLDLVLTGRCSWHDVIEETLRWQAPVANLPLRYAIEDIELDGLTIRRGEPILAAYAAAGRAPDRHDDADRSDITRPDKEHLAFGHGVHFCLGSSLARLEAEVALPALFDRFPDLTLAVAPNRLRPLASFISNGHLELPVRLTP</sequence>